<organism evidence="2">
    <name type="scientific">Dichomitus squalens</name>
    <dbReference type="NCBI Taxonomy" id="114155"/>
    <lineage>
        <taxon>Eukaryota</taxon>
        <taxon>Fungi</taxon>
        <taxon>Dikarya</taxon>
        <taxon>Basidiomycota</taxon>
        <taxon>Agaricomycotina</taxon>
        <taxon>Agaricomycetes</taxon>
        <taxon>Polyporales</taxon>
        <taxon>Polyporaceae</taxon>
        <taxon>Dichomitus</taxon>
    </lineage>
</organism>
<protein>
    <submittedName>
        <fullName evidence="2">Uncharacterized protein</fullName>
    </submittedName>
</protein>
<dbReference type="AlphaFoldDB" id="A0A4Q9M349"/>
<dbReference type="OrthoDB" id="1750432at2759"/>
<dbReference type="Proteomes" id="UP000292957">
    <property type="component" value="Unassembled WGS sequence"/>
</dbReference>
<evidence type="ECO:0000313" key="2">
    <source>
        <dbReference type="EMBL" id="TBU21159.1"/>
    </source>
</evidence>
<name>A0A4Q9M349_9APHY</name>
<gene>
    <name evidence="2" type="ORF">BD311DRAFT_812605</name>
</gene>
<reference evidence="2" key="1">
    <citation type="submission" date="2019-01" db="EMBL/GenBank/DDBJ databases">
        <title>Draft genome sequences of three monokaryotic isolates of the white-rot basidiomycete fungus Dichomitus squalens.</title>
        <authorList>
            <consortium name="DOE Joint Genome Institute"/>
            <person name="Lopez S.C."/>
            <person name="Andreopoulos B."/>
            <person name="Pangilinan J."/>
            <person name="Lipzen A."/>
            <person name="Riley R."/>
            <person name="Ahrendt S."/>
            <person name="Ng V."/>
            <person name="Barry K."/>
            <person name="Daum C."/>
            <person name="Grigoriev I.V."/>
            <person name="Hilden K.S."/>
            <person name="Makela M.R."/>
            <person name="de Vries R.P."/>
        </authorList>
    </citation>
    <scope>NUCLEOTIDE SEQUENCE [LARGE SCALE GENOMIC DNA]</scope>
    <source>
        <strain evidence="2">OM18370.1</strain>
    </source>
</reference>
<proteinExistence type="predicted"/>
<sequence length="68" mass="8280">MFEDFLEDEEIRKTHREPPPPGSEEERLQQLRDKWYKDCEDIMRSPPDGLPPWRVVNHRIPLIDPDKR</sequence>
<accession>A0A4Q9M349</accession>
<feature type="non-terminal residue" evidence="2">
    <location>
        <position position="68"/>
    </location>
</feature>
<dbReference type="EMBL" id="ML143697">
    <property type="protein sequence ID" value="TBU21159.1"/>
    <property type="molecule type" value="Genomic_DNA"/>
</dbReference>
<feature type="compositionally biased region" description="Basic and acidic residues" evidence="1">
    <location>
        <begin position="10"/>
        <end position="28"/>
    </location>
</feature>
<feature type="region of interest" description="Disordered" evidence="1">
    <location>
        <begin position="1"/>
        <end position="28"/>
    </location>
</feature>
<evidence type="ECO:0000256" key="1">
    <source>
        <dbReference type="SAM" id="MobiDB-lite"/>
    </source>
</evidence>